<dbReference type="EMBL" id="BARU01026055">
    <property type="protein sequence ID" value="GAH73640.1"/>
    <property type="molecule type" value="Genomic_DNA"/>
</dbReference>
<reference evidence="2" key="1">
    <citation type="journal article" date="2014" name="Front. Microbiol.">
        <title>High frequency of phylogenetically diverse reductive dehalogenase-homologous genes in deep subseafloor sedimentary metagenomes.</title>
        <authorList>
            <person name="Kawai M."/>
            <person name="Futagami T."/>
            <person name="Toyoda A."/>
            <person name="Takaki Y."/>
            <person name="Nishi S."/>
            <person name="Hori S."/>
            <person name="Arai W."/>
            <person name="Tsubouchi T."/>
            <person name="Morono Y."/>
            <person name="Uchiyama I."/>
            <person name="Ito T."/>
            <person name="Fujiyama A."/>
            <person name="Inagaki F."/>
            <person name="Takami H."/>
        </authorList>
    </citation>
    <scope>NUCLEOTIDE SEQUENCE</scope>
    <source>
        <strain evidence="2">Expedition CK06-06</strain>
    </source>
</reference>
<name>X1IWL1_9ZZZZ</name>
<accession>X1IWL1</accession>
<evidence type="ECO:0000256" key="1">
    <source>
        <dbReference type="SAM" id="MobiDB-lite"/>
    </source>
</evidence>
<sequence>MVRKKRSEKEAELGKLAAPERRRKAAPAPRVAREAGEYRAAFCPCCGTSHGTKRLEYPQKGDYSSPATQNYWQWIIDRDRERGLDKDEPFGVIQAVGMGRGHSFGVIGYFGPEDDRDGFYPLVKARLLQAVKRWLQKGWLSKEEVEGILAMAEEGQ</sequence>
<organism evidence="2">
    <name type="scientific">marine sediment metagenome</name>
    <dbReference type="NCBI Taxonomy" id="412755"/>
    <lineage>
        <taxon>unclassified sequences</taxon>
        <taxon>metagenomes</taxon>
        <taxon>ecological metagenomes</taxon>
    </lineage>
</organism>
<gene>
    <name evidence="2" type="ORF">S03H2_41903</name>
</gene>
<comment type="caution">
    <text evidence="2">The sequence shown here is derived from an EMBL/GenBank/DDBJ whole genome shotgun (WGS) entry which is preliminary data.</text>
</comment>
<proteinExistence type="predicted"/>
<feature type="region of interest" description="Disordered" evidence="1">
    <location>
        <begin position="1"/>
        <end position="33"/>
    </location>
</feature>
<protein>
    <submittedName>
        <fullName evidence="2">Uncharacterized protein</fullName>
    </submittedName>
</protein>
<evidence type="ECO:0000313" key="2">
    <source>
        <dbReference type="EMBL" id="GAH73640.1"/>
    </source>
</evidence>
<dbReference type="AlphaFoldDB" id="X1IWL1"/>